<dbReference type="InterPro" id="IPR042080">
    <property type="entry name" value="RNA_2'-PTrans_N"/>
</dbReference>
<comment type="caution">
    <text evidence="6">The sequence shown here is derived from an EMBL/GenBank/DDBJ whole genome shotgun (WGS) entry which is preliminary data.</text>
</comment>
<dbReference type="OrthoDB" id="432430at2759"/>
<evidence type="ECO:0000256" key="4">
    <source>
        <dbReference type="SAM" id="MobiDB-lite"/>
    </source>
</evidence>
<feature type="transmembrane region" description="Helical" evidence="5">
    <location>
        <begin position="527"/>
        <end position="549"/>
    </location>
</feature>
<organism evidence="6 7">
    <name type="scientific">Symbiodinium necroappetens</name>
    <dbReference type="NCBI Taxonomy" id="1628268"/>
    <lineage>
        <taxon>Eukaryota</taxon>
        <taxon>Sar</taxon>
        <taxon>Alveolata</taxon>
        <taxon>Dinophyceae</taxon>
        <taxon>Suessiales</taxon>
        <taxon>Symbiodiniaceae</taxon>
        <taxon>Symbiodinium</taxon>
    </lineage>
</organism>
<keyword evidence="5" id="KW-0472">Membrane</keyword>
<accession>A0A813BFJ2</accession>
<evidence type="ECO:0000313" key="6">
    <source>
        <dbReference type="EMBL" id="CAE7902222.1"/>
    </source>
</evidence>
<name>A0A813BFJ2_9DINO</name>
<evidence type="ECO:0000313" key="7">
    <source>
        <dbReference type="Proteomes" id="UP000601435"/>
    </source>
</evidence>
<feature type="transmembrane region" description="Helical" evidence="5">
    <location>
        <begin position="348"/>
        <end position="369"/>
    </location>
</feature>
<gene>
    <name evidence="6" type="ORF">SNEC2469_LOCUS30398</name>
</gene>
<dbReference type="Gene3D" id="1.10.10.970">
    <property type="entry name" value="RNA 2'-phosphotransferase, Tpt1/KptA family, N-terminal domain"/>
    <property type="match status" value="1"/>
</dbReference>
<evidence type="ECO:0000256" key="5">
    <source>
        <dbReference type="SAM" id="Phobius"/>
    </source>
</evidence>
<proteinExistence type="predicted"/>
<dbReference type="EMBL" id="CAJNJA010070896">
    <property type="protein sequence ID" value="CAE7902222.1"/>
    <property type="molecule type" value="Genomic_DNA"/>
</dbReference>
<comment type="function">
    <text evidence="1">Catalyzes the last step of tRNA splicing, the transfer of the splice junction 2'-phosphate from ligated tRNA to NAD to produce ADP-ribose 1''-2'' cyclic phosphate.</text>
</comment>
<sequence>MYKGKGKGKVRDEFLDYCVSRVDPEDRGNLRQHLLPLSRLLATRLRYKDGFFRKMGIDMDQDGYIDLTQVLKLDEFQRWTALDVKEVVQESFSKDKPRFQITERGRRLFIRAFHKRPGVEPEWLRKDRLRERTPSPGPPELPSDPFEVGSDDGVGSVRRNKMAVATPPMCFDLSQEDSADEDVDAEAEPENTLPQDAVLSSLGDEWFRMPLEGSIYAWVCRRQDGSEDGFVEMNPAPWVHVGPGEVDELLGKVMTGSVTVRPCWINESTQEFFFIEEDPEIKWLVLCIASTVMAAASDDLEITVPSTSVEADPSSINHFHVLEDIAAFTNGRLTTQLAKRSFVRNVQISVLVATWAVVLSLPIIIWPWAAVMNHAWCRDLSLPDCNMHPGVCRVEWSLWRFTTECVPSKPSAFLNLWGTMLLQFVFSVYVDLGMTTKFTLQGLFGSCLAYVNVMFLNRVLGFLFAGGAYNGDKFTVSVPIQGESYQTASYAVSYWLPLCNNGEVRFADNAAHCLMNIWLDKLTWSGFLRLGVLWVDFALFVLLCFSVPFDPNPRMFALSTHVSFMMTFVNPSADGFSTEPTYATDYLSMILAASVMSLLCFFLPRLRFTATEAAGDWACDALQATRVLVKHIPSSLDGVLRLKIRTVEQCAVQLLQRLERSLASAWFEGYAYAYWKCRSDYDKKRYQRLKLLVDGLHRCLDRLPAVYSAAALVDTSGAWVSEEAFQLLQQHSERTATKMAQVLRCAFSEASREEPGSSQMGLA</sequence>
<feature type="transmembrane region" description="Helical" evidence="5">
    <location>
        <begin position="585"/>
        <end position="603"/>
    </location>
</feature>
<dbReference type="Proteomes" id="UP000601435">
    <property type="component" value="Unassembled WGS sequence"/>
</dbReference>
<evidence type="ECO:0000256" key="2">
    <source>
        <dbReference type="ARBA" id="ARBA00012007"/>
    </source>
</evidence>
<dbReference type="InterPro" id="IPR002745">
    <property type="entry name" value="Ptrans_KptA/Tpt1"/>
</dbReference>
<dbReference type="Pfam" id="PF01885">
    <property type="entry name" value="PTS_2-RNA"/>
    <property type="match status" value="1"/>
</dbReference>
<evidence type="ECO:0000256" key="1">
    <source>
        <dbReference type="ARBA" id="ARBA00003343"/>
    </source>
</evidence>
<reference evidence="6" key="1">
    <citation type="submission" date="2021-02" db="EMBL/GenBank/DDBJ databases">
        <authorList>
            <person name="Dougan E. K."/>
            <person name="Rhodes N."/>
            <person name="Thang M."/>
            <person name="Chan C."/>
        </authorList>
    </citation>
    <scope>NUCLEOTIDE SEQUENCE</scope>
</reference>
<keyword evidence="5" id="KW-1133">Transmembrane helix</keyword>
<feature type="non-terminal residue" evidence="6">
    <location>
        <position position="763"/>
    </location>
</feature>
<comment type="catalytic activity">
    <reaction evidence="3">
        <text>2'-phospho-[ligated tRNA] + NAD(+) = mature tRNA + ADP-alpha-D-ribose 1'',2''-cyclic phosphate + nicotinamide</text>
        <dbReference type="Rhea" id="RHEA:23324"/>
        <dbReference type="Rhea" id="RHEA-COMP:11106"/>
        <dbReference type="Rhea" id="RHEA-COMP:11107"/>
        <dbReference type="ChEBI" id="CHEBI:17154"/>
        <dbReference type="ChEBI" id="CHEBI:57540"/>
        <dbReference type="ChEBI" id="CHEBI:76596"/>
        <dbReference type="ChEBI" id="CHEBI:82883"/>
        <dbReference type="ChEBI" id="CHEBI:85027"/>
        <dbReference type="EC" id="2.7.1.160"/>
    </reaction>
</comment>
<evidence type="ECO:0000256" key="3">
    <source>
        <dbReference type="ARBA" id="ARBA00047949"/>
    </source>
</evidence>
<dbReference type="EC" id="2.7.1.160" evidence="2"/>
<dbReference type="SUPFAM" id="SSF56399">
    <property type="entry name" value="ADP-ribosylation"/>
    <property type="match status" value="1"/>
</dbReference>
<dbReference type="GO" id="GO:0000215">
    <property type="term" value="F:tRNA 2'-phosphotransferase activity"/>
    <property type="evidence" value="ECO:0007669"/>
    <property type="project" value="UniProtKB-EC"/>
</dbReference>
<feature type="region of interest" description="Disordered" evidence="4">
    <location>
        <begin position="125"/>
        <end position="148"/>
    </location>
</feature>
<keyword evidence="5" id="KW-0812">Transmembrane</keyword>
<protein>
    <recommendedName>
        <fullName evidence="2">2'-phosphotransferase</fullName>
        <ecNumber evidence="2">2.7.1.160</ecNumber>
    </recommendedName>
</protein>
<feature type="transmembrane region" description="Helical" evidence="5">
    <location>
        <begin position="442"/>
        <end position="465"/>
    </location>
</feature>
<keyword evidence="7" id="KW-1185">Reference proteome</keyword>
<dbReference type="AlphaFoldDB" id="A0A813BFJ2"/>